<sequence length="62" mass="7540">MPRFPLQLELIKLRYKTPSLLRFRVCPLINIKMANIVYFHSLYSAQTIRKNNRIRTLEIIFF</sequence>
<proteinExistence type="predicted"/>
<keyword evidence="2" id="KW-1185">Reference proteome</keyword>
<accession>A0ABX4YN78</accession>
<evidence type="ECO:0008006" key="3">
    <source>
        <dbReference type="Google" id="ProtNLM"/>
    </source>
</evidence>
<evidence type="ECO:0000313" key="1">
    <source>
        <dbReference type="EMBL" id="PNV76734.1"/>
    </source>
</evidence>
<protein>
    <recommendedName>
        <fullName evidence="3">Lipoprotein</fullName>
    </recommendedName>
</protein>
<name>A0ABX4YN78_9LEPT</name>
<comment type="caution">
    <text evidence="1">The sequence shown here is derived from an EMBL/GenBank/DDBJ whole genome shotgun (WGS) entry which is preliminary data.</text>
</comment>
<reference evidence="1" key="1">
    <citation type="submission" date="2018-01" db="EMBL/GenBank/DDBJ databases">
        <title>Genomic characterization of Leptospira inadai serogroup Lyme isolated from captured rat in Brazil and comparative analysis with human reference strain.</title>
        <authorList>
            <person name="Moreno L.Z."/>
            <person name="Loureiro A.P."/>
            <person name="Miraglia F."/>
            <person name="Kremer F.S."/>
            <person name="Eslabao M.R."/>
            <person name="Dellagostin O.A."/>
            <person name="Lilenbaum W."/>
            <person name="Moreno A.M."/>
        </authorList>
    </citation>
    <scope>NUCLEOTIDE SEQUENCE [LARGE SCALE GENOMIC DNA]</scope>
    <source>
        <strain evidence="1">M34/99</strain>
    </source>
</reference>
<dbReference type="Proteomes" id="UP000094669">
    <property type="component" value="Unassembled WGS sequence"/>
</dbReference>
<gene>
    <name evidence="1" type="ORF">BES34_000105</name>
</gene>
<dbReference type="EMBL" id="MCRM02000001">
    <property type="protein sequence ID" value="PNV76734.1"/>
    <property type="molecule type" value="Genomic_DNA"/>
</dbReference>
<evidence type="ECO:0000313" key="2">
    <source>
        <dbReference type="Proteomes" id="UP000094669"/>
    </source>
</evidence>
<organism evidence="1 2">
    <name type="scientific">Leptospira inadai serovar Lyme</name>
    <dbReference type="NCBI Taxonomy" id="293084"/>
    <lineage>
        <taxon>Bacteria</taxon>
        <taxon>Pseudomonadati</taxon>
        <taxon>Spirochaetota</taxon>
        <taxon>Spirochaetia</taxon>
        <taxon>Leptospirales</taxon>
        <taxon>Leptospiraceae</taxon>
        <taxon>Leptospira</taxon>
    </lineage>
</organism>